<reference evidence="2 3" key="1">
    <citation type="submission" date="2019-05" db="EMBL/GenBank/DDBJ databases">
        <title>Draft genome sequence of Actinomadura sp. 14C53.</title>
        <authorList>
            <person name="Saricaoglu S."/>
            <person name="Isik K."/>
        </authorList>
    </citation>
    <scope>NUCLEOTIDE SEQUENCE [LARGE SCALE GENOMIC DNA]</scope>
    <source>
        <strain evidence="2 3">14C53</strain>
    </source>
</reference>
<evidence type="ECO:0000313" key="2">
    <source>
        <dbReference type="EMBL" id="TMQ98961.1"/>
    </source>
</evidence>
<gene>
    <name evidence="2" type="ORF">ETD83_18765</name>
</gene>
<protein>
    <submittedName>
        <fullName evidence="2">Uncharacterized protein</fullName>
    </submittedName>
</protein>
<keyword evidence="3" id="KW-1185">Reference proteome</keyword>
<dbReference type="Proteomes" id="UP000309174">
    <property type="component" value="Unassembled WGS sequence"/>
</dbReference>
<sequence>MSLPQQAWIEASLQWFVREFGMAKVSHGPVLPTRDLPPHGYSGTNEDIAALVCGMAEAMQLGVDLTLVFFDRTAESEEAKRKAPRTVGHYYVEDGQTIIGLDVTDAADPEYVTAIIAHEMSHVRLLGEDRISPDRKDGERLTDLLTVFFGFGVFTTNAVMRFGEVAKRGFTVHPLGYLDDRMLNAARNDGYSRLGYLTQREFGYAMACYAWLRHETRPAWAVHLDPGPRAYLRQGLAYLATDGAPGEFPTRRPGADPSAVRVTPKLGKPWLDVPYPRHMLGDRPPDAPGDRPR</sequence>
<accession>A0A5C4JAP7</accession>
<organism evidence="2 3">
    <name type="scientific">Actinomadura soli</name>
    <dbReference type="NCBI Taxonomy" id="2508997"/>
    <lineage>
        <taxon>Bacteria</taxon>
        <taxon>Bacillati</taxon>
        <taxon>Actinomycetota</taxon>
        <taxon>Actinomycetes</taxon>
        <taxon>Streptosporangiales</taxon>
        <taxon>Thermomonosporaceae</taxon>
        <taxon>Actinomadura</taxon>
    </lineage>
</organism>
<dbReference type="RefSeq" id="WP_138646431.1">
    <property type="nucleotide sequence ID" value="NZ_VCKW01000090.1"/>
</dbReference>
<name>A0A5C4JAP7_9ACTN</name>
<proteinExistence type="predicted"/>
<evidence type="ECO:0000313" key="3">
    <source>
        <dbReference type="Proteomes" id="UP000309174"/>
    </source>
</evidence>
<evidence type="ECO:0000256" key="1">
    <source>
        <dbReference type="SAM" id="MobiDB-lite"/>
    </source>
</evidence>
<feature type="compositionally biased region" description="Basic and acidic residues" evidence="1">
    <location>
        <begin position="279"/>
        <end position="293"/>
    </location>
</feature>
<comment type="caution">
    <text evidence="2">The sequence shown here is derived from an EMBL/GenBank/DDBJ whole genome shotgun (WGS) entry which is preliminary data.</text>
</comment>
<dbReference type="OrthoDB" id="2041998at2"/>
<dbReference type="AlphaFoldDB" id="A0A5C4JAP7"/>
<dbReference type="EMBL" id="VCKW01000090">
    <property type="protein sequence ID" value="TMQ98961.1"/>
    <property type="molecule type" value="Genomic_DNA"/>
</dbReference>
<feature type="region of interest" description="Disordered" evidence="1">
    <location>
        <begin position="273"/>
        <end position="293"/>
    </location>
</feature>